<evidence type="ECO:0000313" key="5">
    <source>
        <dbReference type="Proteomes" id="UP001306508"/>
    </source>
</evidence>
<dbReference type="GO" id="GO:0000009">
    <property type="term" value="F:alpha-1,6-mannosyltransferase activity"/>
    <property type="evidence" value="ECO:0007669"/>
    <property type="project" value="TreeGrafter"/>
</dbReference>
<evidence type="ECO:0000313" key="4">
    <source>
        <dbReference type="EMBL" id="KAK5782228.1"/>
    </source>
</evidence>
<keyword evidence="2" id="KW-0808">Transferase</keyword>
<sequence length="415" mass="47691">MTATLKPKSNDRSRRLSASWPLGLPPLTDVKKSWKKRNSKKFTISIITLSLLLLYMLFSGTFQKTSVAKKSYPPVHGIYQNEIPALNSLIFPQVEHAPLLKEIGVRGLYILRLEANGEKRYIIKSEDKPLPDDEKRKITSQTMLVKKSFLDHGKLVYRKNNGPETVIVTLIDFENYELDTIVSIVQNRVDYAQKHNYGVYVRWIQEFIPLLANQNLENGDTFSKTLVMRAALHAFPNAKRFVFIEDTSLITDFKLSVEDNILNPKILDVALLRDTPISLDSVIKTYKHLDLSDVSIVIPHTTENKISTSTFIISNDIYGKAFIEYINDPLIKDFEWENLNHCISHILQWHPSLLVKTAIVHQKLLSSEYDEVYLKSEEIDTAHYTKGDFIANFPNCKRDKTCNKDITSLYNSLKK</sequence>
<dbReference type="Proteomes" id="UP001306508">
    <property type="component" value="Unassembled WGS sequence"/>
</dbReference>
<evidence type="ECO:0000256" key="2">
    <source>
        <dbReference type="ARBA" id="ARBA00022679"/>
    </source>
</evidence>
<dbReference type="GO" id="GO:0006487">
    <property type="term" value="P:protein N-linked glycosylation"/>
    <property type="evidence" value="ECO:0007669"/>
    <property type="project" value="TreeGrafter"/>
</dbReference>
<dbReference type="EMBL" id="JAWIZZ010000006">
    <property type="protein sequence ID" value="KAK5782228.1"/>
    <property type="molecule type" value="Genomic_DNA"/>
</dbReference>
<dbReference type="PANTHER" id="PTHR31306">
    <property type="entry name" value="ALPHA-1,6-MANNOSYLTRANSFERASE MNN11-RELATED"/>
    <property type="match status" value="1"/>
</dbReference>
<feature type="transmembrane region" description="Helical" evidence="3">
    <location>
        <begin position="42"/>
        <end position="62"/>
    </location>
</feature>
<dbReference type="AlphaFoldDB" id="A0AAN7WJP8"/>
<proteinExistence type="predicted"/>
<dbReference type="GO" id="GO:0000136">
    <property type="term" value="C:mannan polymerase complex"/>
    <property type="evidence" value="ECO:0007669"/>
    <property type="project" value="TreeGrafter"/>
</dbReference>
<comment type="caution">
    <text evidence="4">The sequence shown here is derived from an EMBL/GenBank/DDBJ whole genome shotgun (WGS) entry which is preliminary data.</text>
</comment>
<evidence type="ECO:0000256" key="3">
    <source>
        <dbReference type="SAM" id="Phobius"/>
    </source>
</evidence>
<name>A0AAN7WJP8_9SACH</name>
<keyword evidence="5" id="KW-1185">Reference proteome</keyword>
<evidence type="ECO:0000256" key="1">
    <source>
        <dbReference type="ARBA" id="ARBA00022676"/>
    </source>
</evidence>
<dbReference type="Pfam" id="PF05637">
    <property type="entry name" value="Glyco_transf_34"/>
    <property type="match status" value="1"/>
</dbReference>
<protein>
    <submittedName>
        <fullName evidence="4">Uncharacterized protein</fullName>
    </submittedName>
</protein>
<dbReference type="InterPro" id="IPR008630">
    <property type="entry name" value="Glyco_trans_34"/>
</dbReference>
<keyword evidence="3" id="KW-0472">Membrane</keyword>
<accession>A0AAN7WJP8</accession>
<keyword evidence="3" id="KW-0812">Transmembrane</keyword>
<reference evidence="5" key="1">
    <citation type="submission" date="2023-07" db="EMBL/GenBank/DDBJ databases">
        <title>A draft genome of Kazachstania heterogenica Y-27499.</title>
        <authorList>
            <person name="Donic C."/>
            <person name="Kralova J.S."/>
            <person name="Fidel L."/>
            <person name="Ben-Dor S."/>
            <person name="Jung S."/>
        </authorList>
    </citation>
    <scope>NUCLEOTIDE SEQUENCE [LARGE SCALE GENOMIC DNA]</scope>
    <source>
        <strain evidence="5">Y27499</strain>
    </source>
</reference>
<keyword evidence="1" id="KW-0328">Glycosyltransferase</keyword>
<dbReference type="PANTHER" id="PTHR31306:SF10">
    <property type="entry name" value="ALPHA-1,6-MANNOSYLTRANSFERASE MNN11-RELATED"/>
    <property type="match status" value="1"/>
</dbReference>
<keyword evidence="3" id="KW-1133">Transmembrane helix</keyword>
<organism evidence="4 5">
    <name type="scientific">Arxiozyma heterogenica</name>
    <dbReference type="NCBI Taxonomy" id="278026"/>
    <lineage>
        <taxon>Eukaryota</taxon>
        <taxon>Fungi</taxon>
        <taxon>Dikarya</taxon>
        <taxon>Ascomycota</taxon>
        <taxon>Saccharomycotina</taxon>
        <taxon>Saccharomycetes</taxon>
        <taxon>Saccharomycetales</taxon>
        <taxon>Saccharomycetaceae</taxon>
        <taxon>Arxiozyma</taxon>
    </lineage>
</organism>
<gene>
    <name evidence="4" type="ORF">RI543_000158</name>
</gene>